<proteinExistence type="predicted"/>
<protein>
    <submittedName>
        <fullName evidence="1">Uncharacterized protein</fullName>
    </submittedName>
</protein>
<organism evidence="1 2">
    <name type="scientific">Eiseniibacteriota bacterium</name>
    <dbReference type="NCBI Taxonomy" id="2212470"/>
    <lineage>
        <taxon>Bacteria</taxon>
        <taxon>Candidatus Eiseniibacteriota</taxon>
    </lineage>
</organism>
<comment type="caution">
    <text evidence="1">The sequence shown here is derived from an EMBL/GenBank/DDBJ whole genome shotgun (WGS) entry which is preliminary data.</text>
</comment>
<evidence type="ECO:0000313" key="1">
    <source>
        <dbReference type="EMBL" id="MBU2690401.1"/>
    </source>
</evidence>
<accession>A0A948W695</accession>
<dbReference type="AlphaFoldDB" id="A0A948W695"/>
<evidence type="ECO:0000313" key="2">
    <source>
        <dbReference type="Proteomes" id="UP000777784"/>
    </source>
</evidence>
<name>A0A948W695_UNCEI</name>
<dbReference type="EMBL" id="JAHJDP010000031">
    <property type="protein sequence ID" value="MBU2690401.1"/>
    <property type="molecule type" value="Genomic_DNA"/>
</dbReference>
<reference evidence="1" key="1">
    <citation type="submission" date="2021-05" db="EMBL/GenBank/DDBJ databases">
        <title>Energy efficiency and biological interactions define the core microbiome of deep oligotrophic groundwater.</title>
        <authorList>
            <person name="Mehrshad M."/>
            <person name="Lopez-Fernandez M."/>
            <person name="Bell E."/>
            <person name="Bernier-Latmani R."/>
            <person name="Bertilsson S."/>
            <person name="Dopson M."/>
        </authorList>
    </citation>
    <scope>NUCLEOTIDE SEQUENCE</scope>
    <source>
        <strain evidence="1">Modern_marine.mb.64</strain>
    </source>
</reference>
<sequence length="85" mass="10425">MEEDLDHLASALGWPREKIPRLLDEVRALYNQTLEEFIRSRHLKYRRTMGLHNEEIFSRIQKDLENWRFRAPDVSIRKIRRMIYG</sequence>
<gene>
    <name evidence="1" type="ORF">KJ970_05690</name>
</gene>
<dbReference type="Proteomes" id="UP000777784">
    <property type="component" value="Unassembled WGS sequence"/>
</dbReference>